<accession>A0A0F6Z899</accession>
<protein>
    <submittedName>
        <fullName evidence="3">Uncharacterized protein</fullName>
    </submittedName>
</protein>
<dbReference type="PATRIC" id="fig|92706.3.peg.3087"/>
<feature type="coiled-coil region" evidence="1">
    <location>
        <begin position="4"/>
        <end position="38"/>
    </location>
</feature>
<dbReference type="Proteomes" id="UP000034037">
    <property type="component" value="Chromosome"/>
</dbReference>
<dbReference type="InterPro" id="IPR045522">
    <property type="entry name" value="DUF6474"/>
</dbReference>
<evidence type="ECO:0000313" key="4">
    <source>
        <dbReference type="Proteomes" id="UP000034037"/>
    </source>
</evidence>
<dbReference type="HOGENOM" id="CLU_093777_0_0_11"/>
<feature type="compositionally biased region" description="Polar residues" evidence="2">
    <location>
        <begin position="180"/>
        <end position="197"/>
    </location>
</feature>
<dbReference type="RefSeq" id="WP_003858964.1">
    <property type="nucleotide sequence ID" value="NZ_CP011309.1"/>
</dbReference>
<evidence type="ECO:0000256" key="1">
    <source>
        <dbReference type="SAM" id="Coils"/>
    </source>
</evidence>
<dbReference type="AlphaFoldDB" id="A0A0F6Z899"/>
<gene>
    <name evidence="3" type="ORF">YH66_14705</name>
</gene>
<sequence length="211" mass="23832">MGIFEAIRAARAKTKAEIKAAEAKVKTEAKNKAKLDLKREKLLVQQEKNLLKVEEKGLKKRNKHELKMAKNILEQKRQGRLNKDKVKRWAGTARVLTPLLLPIIYRLSTEARDQVVKGRARRAGVTAEQLSQFAGHAAALKARIQGVRETAKNSGLPAGFVRDVEERLNELEAAANNSEFMSPQQRNRAHQSISRDLNQVSDQIQDRLLDK</sequence>
<proteinExistence type="predicted"/>
<keyword evidence="1" id="KW-0175">Coiled coil</keyword>
<evidence type="ECO:0000256" key="2">
    <source>
        <dbReference type="SAM" id="MobiDB-lite"/>
    </source>
</evidence>
<name>A0A0F6Z899_9CORY</name>
<reference evidence="3 4" key="1">
    <citation type="submission" date="2015-04" db="EMBL/GenBank/DDBJ databases">
        <title>Complete Genome Sequence of Brevibacterium flavum ATCC 15168.</title>
        <authorList>
            <person name="Ahn J."/>
            <person name="Park G."/>
            <person name="Jeon W."/>
            <person name="Jang Y."/>
            <person name="Jang M."/>
            <person name="Lee H."/>
            <person name="Lee H."/>
        </authorList>
    </citation>
    <scope>NUCLEOTIDE SEQUENCE [LARGE SCALE GENOMIC DNA]</scope>
    <source>
        <strain evidence="3 4">ATCC 15168</strain>
    </source>
</reference>
<keyword evidence="4" id="KW-1185">Reference proteome</keyword>
<evidence type="ECO:0000313" key="3">
    <source>
        <dbReference type="EMBL" id="AKF28687.1"/>
    </source>
</evidence>
<dbReference type="EMBL" id="CP011309">
    <property type="protein sequence ID" value="AKF28687.1"/>
    <property type="molecule type" value="Genomic_DNA"/>
</dbReference>
<dbReference type="Pfam" id="PF20079">
    <property type="entry name" value="DUF6474"/>
    <property type="match status" value="1"/>
</dbReference>
<feature type="region of interest" description="Disordered" evidence="2">
    <location>
        <begin position="175"/>
        <end position="197"/>
    </location>
</feature>
<organism evidence="3 4">
    <name type="scientific">[Brevibacterium] flavum</name>
    <dbReference type="NCBI Taxonomy" id="92706"/>
    <lineage>
        <taxon>Bacteria</taxon>
        <taxon>Bacillati</taxon>
        <taxon>Actinomycetota</taxon>
        <taxon>Actinomycetes</taxon>
        <taxon>Mycobacteriales</taxon>
        <taxon>Corynebacteriaceae</taxon>
        <taxon>Corynebacterium</taxon>
    </lineage>
</organism>